<gene>
    <name evidence="1" type="ORF">K460DRAFT_363674</name>
</gene>
<dbReference type="OrthoDB" id="3786143at2759"/>
<accession>A0A9P4LAK4</accession>
<dbReference type="RefSeq" id="XP_040790176.1">
    <property type="nucleotide sequence ID" value="XM_040932864.1"/>
</dbReference>
<sequence>MVYDFAIPEALTQLRAKIDQPHSMGMIIGVMLYYIAPLLSTHLDNAAAFQNKVPDALKCMTGFVTAIDQHIAYLRFTYGCSERFPDDTMVDRKGRRPRKKYMERYTYLVEATYKHCIREGLRDIFQAWRKEQTRDFNKGVDIVLSGIQWVVYPEKNVVVEVGEGDWAVWLRAQCEELGMEEARAGRKLLEDM</sequence>
<evidence type="ECO:0000313" key="2">
    <source>
        <dbReference type="Proteomes" id="UP000800039"/>
    </source>
</evidence>
<organism evidence="1 2">
    <name type="scientific">Cucurbitaria berberidis CBS 394.84</name>
    <dbReference type="NCBI Taxonomy" id="1168544"/>
    <lineage>
        <taxon>Eukaryota</taxon>
        <taxon>Fungi</taxon>
        <taxon>Dikarya</taxon>
        <taxon>Ascomycota</taxon>
        <taxon>Pezizomycotina</taxon>
        <taxon>Dothideomycetes</taxon>
        <taxon>Pleosporomycetidae</taxon>
        <taxon>Pleosporales</taxon>
        <taxon>Pleosporineae</taxon>
        <taxon>Cucurbitariaceae</taxon>
        <taxon>Cucurbitaria</taxon>
    </lineage>
</organism>
<evidence type="ECO:0000313" key="1">
    <source>
        <dbReference type="EMBL" id="KAF1847613.1"/>
    </source>
</evidence>
<dbReference type="GeneID" id="63850115"/>
<reference evidence="1" key="1">
    <citation type="submission" date="2020-01" db="EMBL/GenBank/DDBJ databases">
        <authorList>
            <consortium name="DOE Joint Genome Institute"/>
            <person name="Haridas S."/>
            <person name="Albert R."/>
            <person name="Binder M."/>
            <person name="Bloem J."/>
            <person name="Labutti K."/>
            <person name="Salamov A."/>
            <person name="Andreopoulos B."/>
            <person name="Baker S.E."/>
            <person name="Barry K."/>
            <person name="Bills G."/>
            <person name="Bluhm B.H."/>
            <person name="Cannon C."/>
            <person name="Castanera R."/>
            <person name="Culley D.E."/>
            <person name="Daum C."/>
            <person name="Ezra D."/>
            <person name="Gonzalez J.B."/>
            <person name="Henrissat B."/>
            <person name="Kuo A."/>
            <person name="Liang C."/>
            <person name="Lipzen A."/>
            <person name="Lutzoni F."/>
            <person name="Magnuson J."/>
            <person name="Mondo S."/>
            <person name="Nolan M."/>
            <person name="Ohm R."/>
            <person name="Pangilinan J."/>
            <person name="Park H.-J."/>
            <person name="Ramirez L."/>
            <person name="Alfaro M."/>
            <person name="Sun H."/>
            <person name="Tritt A."/>
            <person name="Yoshinaga Y."/>
            <person name="Zwiers L.-H."/>
            <person name="Turgeon B.G."/>
            <person name="Goodwin S.B."/>
            <person name="Spatafora J.W."/>
            <person name="Crous P.W."/>
            <person name="Grigoriev I.V."/>
        </authorList>
    </citation>
    <scope>NUCLEOTIDE SEQUENCE</scope>
    <source>
        <strain evidence="1">CBS 394.84</strain>
    </source>
</reference>
<name>A0A9P4LAK4_9PLEO</name>
<protein>
    <submittedName>
        <fullName evidence="1">Uncharacterized protein</fullName>
    </submittedName>
</protein>
<proteinExistence type="predicted"/>
<dbReference type="Proteomes" id="UP000800039">
    <property type="component" value="Unassembled WGS sequence"/>
</dbReference>
<dbReference type="EMBL" id="ML976615">
    <property type="protein sequence ID" value="KAF1847613.1"/>
    <property type="molecule type" value="Genomic_DNA"/>
</dbReference>
<dbReference type="AlphaFoldDB" id="A0A9P4LAK4"/>
<comment type="caution">
    <text evidence="1">The sequence shown here is derived from an EMBL/GenBank/DDBJ whole genome shotgun (WGS) entry which is preliminary data.</text>
</comment>
<keyword evidence="2" id="KW-1185">Reference proteome</keyword>